<dbReference type="Proteomes" id="UP000030108">
    <property type="component" value="Unassembled WGS sequence"/>
</dbReference>
<organism evidence="1 2">
    <name type="scientific">Rhizoctonia solani AG-3 Rhs1AP</name>
    <dbReference type="NCBI Taxonomy" id="1086054"/>
    <lineage>
        <taxon>Eukaryota</taxon>
        <taxon>Fungi</taxon>
        <taxon>Dikarya</taxon>
        <taxon>Basidiomycota</taxon>
        <taxon>Agaricomycotina</taxon>
        <taxon>Agaricomycetes</taxon>
        <taxon>Cantharellales</taxon>
        <taxon>Ceratobasidiaceae</taxon>
        <taxon>Rhizoctonia</taxon>
    </lineage>
</organism>
<protein>
    <submittedName>
        <fullName evidence="1">Uncharacterized protein</fullName>
    </submittedName>
</protein>
<feature type="non-terminal residue" evidence="1">
    <location>
        <position position="145"/>
    </location>
</feature>
<name>A0A0A1UJA0_9AGAM</name>
<evidence type="ECO:0000313" key="2">
    <source>
        <dbReference type="Proteomes" id="UP000030108"/>
    </source>
</evidence>
<gene>
    <name evidence="1" type="ORF">RSOL_287140</name>
</gene>
<reference evidence="2" key="1">
    <citation type="journal article" date="2014" name="Genome Announc.">
        <title>Draft genome sequence of the plant-pathogenic soil fungus Rhizoctonia solani anastomosis group 3 strain Rhs1AP.</title>
        <authorList>
            <person name="Cubeta M.A."/>
            <person name="Thomas E."/>
            <person name="Dean R.A."/>
            <person name="Jabaji S."/>
            <person name="Neate S.M."/>
            <person name="Tavantzis S."/>
            <person name="Toda T."/>
            <person name="Vilgalys R."/>
            <person name="Bharathan N."/>
            <person name="Fedorova-Abrams N."/>
            <person name="Pakala S.B."/>
            <person name="Pakala S.M."/>
            <person name="Zafar N."/>
            <person name="Joardar V."/>
            <person name="Losada L."/>
            <person name="Nierman W.C."/>
        </authorList>
    </citation>
    <scope>NUCLEOTIDE SEQUENCE [LARGE SCALE GENOMIC DNA]</scope>
    <source>
        <strain evidence="2">AG-3</strain>
    </source>
</reference>
<dbReference type="EMBL" id="JATN01000321">
    <property type="protein sequence ID" value="EUC58945.1"/>
    <property type="molecule type" value="Genomic_DNA"/>
</dbReference>
<proteinExistence type="predicted"/>
<dbReference type="AlphaFoldDB" id="A0A0A1UJA0"/>
<sequence length="145" mass="16380">MCGRLQLSERISRHVLKCHLEHIELEDEDVGLEDGDEAGARNLTALAAQFNQALADDNDEDGREVLEEELPEVEDIVANRACARPRRLCLYFSKVHAVPLSEVFNFARSDSVDSIEEGLRVYWNCGVVNLGKECDIYEDIASMRK</sequence>
<comment type="caution">
    <text evidence="1">The sequence shown here is derived from an EMBL/GenBank/DDBJ whole genome shotgun (WGS) entry which is preliminary data.</text>
</comment>
<accession>A0A0A1UJA0</accession>
<evidence type="ECO:0000313" key="1">
    <source>
        <dbReference type="EMBL" id="EUC58945.1"/>
    </source>
</evidence>